<dbReference type="Pfam" id="PF09799">
    <property type="entry name" value="Transmemb_17"/>
    <property type="match status" value="1"/>
</dbReference>
<accession>A0A6T0T0Y9</accession>
<feature type="transmembrane region" description="Helical" evidence="5">
    <location>
        <begin position="148"/>
        <end position="168"/>
    </location>
</feature>
<dbReference type="AlphaFoldDB" id="A0A6T0T0Y9"/>
<keyword evidence="2 5" id="KW-0812">Transmembrane</keyword>
<proteinExistence type="predicted"/>
<evidence type="ECO:0000313" key="7">
    <source>
        <dbReference type="EMBL" id="CAE4566239.1"/>
    </source>
</evidence>
<keyword evidence="4 5" id="KW-0472">Membrane</keyword>
<evidence type="ECO:0000313" key="6">
    <source>
        <dbReference type="EMBL" id="CAE4566237.1"/>
    </source>
</evidence>
<dbReference type="EMBL" id="HBNR01008914">
    <property type="protein sequence ID" value="CAE4566237.1"/>
    <property type="molecule type" value="Transcribed_RNA"/>
</dbReference>
<organism evidence="6">
    <name type="scientific">Alexandrium monilatum</name>
    <dbReference type="NCBI Taxonomy" id="311494"/>
    <lineage>
        <taxon>Eukaryota</taxon>
        <taxon>Sar</taxon>
        <taxon>Alveolata</taxon>
        <taxon>Dinophyceae</taxon>
        <taxon>Gonyaulacales</taxon>
        <taxon>Pyrocystaceae</taxon>
        <taxon>Alexandrium</taxon>
    </lineage>
</organism>
<evidence type="ECO:0000256" key="1">
    <source>
        <dbReference type="ARBA" id="ARBA00004141"/>
    </source>
</evidence>
<keyword evidence="3 5" id="KW-1133">Transmembrane helix</keyword>
<dbReference type="PANTHER" id="PTHR13531:SF0">
    <property type="entry name" value="GEO07735P1-RELATED"/>
    <property type="match status" value="1"/>
</dbReference>
<reference evidence="6" key="1">
    <citation type="submission" date="2021-01" db="EMBL/GenBank/DDBJ databases">
        <authorList>
            <person name="Corre E."/>
            <person name="Pelletier E."/>
            <person name="Niang G."/>
            <person name="Scheremetjew M."/>
            <person name="Finn R."/>
            <person name="Kale V."/>
            <person name="Holt S."/>
            <person name="Cochrane G."/>
            <person name="Meng A."/>
            <person name="Brown T."/>
            <person name="Cohen L."/>
        </authorList>
    </citation>
    <scope>NUCLEOTIDE SEQUENCE</scope>
    <source>
        <strain evidence="6">CCMP3105</strain>
    </source>
</reference>
<protein>
    <submittedName>
        <fullName evidence="6">Uncharacterized protein</fullName>
    </submittedName>
</protein>
<name>A0A6T0T0Y9_9DINO</name>
<dbReference type="EMBL" id="HBNR01008916">
    <property type="protein sequence ID" value="CAE4566239.1"/>
    <property type="molecule type" value="Transcribed_RNA"/>
</dbReference>
<dbReference type="GO" id="GO:0016020">
    <property type="term" value="C:membrane"/>
    <property type="evidence" value="ECO:0007669"/>
    <property type="project" value="UniProtKB-SubCell"/>
</dbReference>
<dbReference type="InterPro" id="IPR019184">
    <property type="entry name" value="Uncharacterised_TM-17"/>
</dbReference>
<evidence type="ECO:0000256" key="4">
    <source>
        <dbReference type="ARBA" id="ARBA00023136"/>
    </source>
</evidence>
<comment type="subcellular location">
    <subcellularLocation>
        <location evidence="1">Membrane</location>
        <topology evidence="1">Multi-pass membrane protein</topology>
    </subcellularLocation>
</comment>
<sequence length="181" mass="19611">MAVFAHCEPPFTFEPEWALRPVLHIGSWYVTMFSAMLLTLLGYKGGAFVYPGGTLAEEAAVQVFLAMLLHARCALGSRARRAESPSLLAAFVWLALPASYLLGYFLNFQAYVLRLDVVLCGLAYAVLGVETLFSMWFGIAIAESKGQWIVVAIGFVAYMIVLATMVGVHSSLDGPGFFGAS</sequence>
<dbReference type="GO" id="GO:1905515">
    <property type="term" value="P:non-motile cilium assembly"/>
    <property type="evidence" value="ECO:0007669"/>
    <property type="project" value="TreeGrafter"/>
</dbReference>
<dbReference type="GO" id="GO:0035869">
    <property type="term" value="C:ciliary transition zone"/>
    <property type="evidence" value="ECO:0007669"/>
    <property type="project" value="TreeGrafter"/>
</dbReference>
<gene>
    <name evidence="6" type="ORF">AMON00008_LOCUS5856</name>
    <name evidence="7" type="ORF">AMON00008_LOCUS5858</name>
</gene>
<feature type="transmembrane region" description="Helical" evidence="5">
    <location>
        <begin position="22"/>
        <end position="43"/>
    </location>
</feature>
<feature type="transmembrane region" description="Helical" evidence="5">
    <location>
        <begin position="87"/>
        <end position="106"/>
    </location>
</feature>
<evidence type="ECO:0000256" key="5">
    <source>
        <dbReference type="SAM" id="Phobius"/>
    </source>
</evidence>
<evidence type="ECO:0000256" key="2">
    <source>
        <dbReference type="ARBA" id="ARBA00022692"/>
    </source>
</evidence>
<feature type="transmembrane region" description="Helical" evidence="5">
    <location>
        <begin position="55"/>
        <end position="75"/>
    </location>
</feature>
<feature type="transmembrane region" description="Helical" evidence="5">
    <location>
        <begin position="112"/>
        <end position="136"/>
    </location>
</feature>
<dbReference type="PANTHER" id="PTHR13531">
    <property type="entry name" value="GEO07735P1-RELATED-RELATED"/>
    <property type="match status" value="1"/>
</dbReference>
<evidence type="ECO:0000256" key="3">
    <source>
        <dbReference type="ARBA" id="ARBA00022989"/>
    </source>
</evidence>